<proteinExistence type="inferred from homology"/>
<evidence type="ECO:0000256" key="5">
    <source>
        <dbReference type="ARBA" id="ARBA00018141"/>
    </source>
</evidence>
<evidence type="ECO:0000256" key="1">
    <source>
        <dbReference type="ARBA" id="ARBA00001947"/>
    </source>
</evidence>
<protein>
    <recommendedName>
        <fullName evidence="5">6-carboxy-5,6,7,8-tetrahydropterin synthase</fullName>
        <ecNumber evidence="4">4.1.2.50</ecNumber>
    </recommendedName>
    <alternativeName>
        <fullName evidence="9">Queuosine biosynthesis protein QueD</fullName>
    </alternativeName>
</protein>
<evidence type="ECO:0000256" key="6">
    <source>
        <dbReference type="ARBA" id="ARBA00022723"/>
    </source>
</evidence>
<reference evidence="11" key="2">
    <citation type="journal article" date="2024" name="Environ. Microbiol.">
        <title>Genome analysis and description of Tunturibacter gen. nov. expands the diversity of Terriglobia in tundra soils.</title>
        <authorList>
            <person name="Messyasz A."/>
            <person name="Mannisto M.K."/>
            <person name="Kerkhof L.J."/>
            <person name="Haggblom M.M."/>
        </authorList>
    </citation>
    <scope>NUCLEOTIDE SEQUENCE</scope>
    <source>
        <strain evidence="11">X5P6</strain>
    </source>
</reference>
<evidence type="ECO:0000256" key="4">
    <source>
        <dbReference type="ARBA" id="ARBA00012982"/>
    </source>
</evidence>
<accession>A0AAU7ZL61</accession>
<dbReference type="EC" id="4.1.2.50" evidence="4"/>
<dbReference type="PANTHER" id="PTHR12589">
    <property type="entry name" value="PYRUVOYL TETRAHYDROBIOPTERIN SYNTHASE"/>
    <property type="match status" value="1"/>
</dbReference>
<dbReference type="FunFam" id="3.30.479.10:FF:000003">
    <property type="entry name" value="6-pyruvoyl tetrahydrobiopterin synthase"/>
    <property type="match status" value="1"/>
</dbReference>
<dbReference type="InterPro" id="IPR007115">
    <property type="entry name" value="6-PTP_synth/QueD"/>
</dbReference>
<comment type="catalytic activity">
    <reaction evidence="10">
        <text>7,8-dihydroneopterin 3'-triphosphate + H2O = 6-carboxy-5,6,7,8-tetrahydropterin + triphosphate + acetaldehyde + 2 H(+)</text>
        <dbReference type="Rhea" id="RHEA:27966"/>
        <dbReference type="ChEBI" id="CHEBI:15343"/>
        <dbReference type="ChEBI" id="CHEBI:15377"/>
        <dbReference type="ChEBI" id="CHEBI:15378"/>
        <dbReference type="ChEBI" id="CHEBI:18036"/>
        <dbReference type="ChEBI" id="CHEBI:58462"/>
        <dbReference type="ChEBI" id="CHEBI:61032"/>
        <dbReference type="EC" id="4.1.2.50"/>
    </reaction>
</comment>
<dbReference type="InterPro" id="IPR022470">
    <property type="entry name" value="PTPS_Cys_AS"/>
</dbReference>
<dbReference type="Pfam" id="PF01242">
    <property type="entry name" value="PTPS"/>
    <property type="match status" value="1"/>
</dbReference>
<organism evidence="11">
    <name type="scientific">Tunturiibacter psychrotolerans</name>
    <dbReference type="NCBI Taxonomy" id="3069686"/>
    <lineage>
        <taxon>Bacteria</taxon>
        <taxon>Pseudomonadati</taxon>
        <taxon>Acidobacteriota</taxon>
        <taxon>Terriglobia</taxon>
        <taxon>Terriglobales</taxon>
        <taxon>Acidobacteriaceae</taxon>
        <taxon>Tunturiibacter</taxon>
    </lineage>
</organism>
<dbReference type="PROSITE" id="PS00987">
    <property type="entry name" value="PTPS_1"/>
    <property type="match status" value="1"/>
</dbReference>
<name>A0AAU7ZL61_9BACT</name>
<dbReference type="GO" id="GO:0006729">
    <property type="term" value="P:tetrahydrobiopterin biosynthetic process"/>
    <property type="evidence" value="ECO:0007669"/>
    <property type="project" value="InterPro"/>
</dbReference>
<dbReference type="EMBL" id="CP132942">
    <property type="protein sequence ID" value="XCB31934.1"/>
    <property type="molecule type" value="Genomic_DNA"/>
</dbReference>
<dbReference type="InterPro" id="IPR038418">
    <property type="entry name" value="6-PTP_synth/QueD_sf"/>
</dbReference>
<reference evidence="11" key="1">
    <citation type="submission" date="2023-08" db="EMBL/GenBank/DDBJ databases">
        <authorList>
            <person name="Messyasz A."/>
            <person name="Mannisto M.K."/>
            <person name="Kerkhof L.J."/>
            <person name="Haggblom M."/>
        </authorList>
    </citation>
    <scope>NUCLEOTIDE SEQUENCE</scope>
    <source>
        <strain evidence="11">X5P6</strain>
    </source>
</reference>
<dbReference type="AlphaFoldDB" id="A0AAU7ZL61"/>
<evidence type="ECO:0000256" key="7">
    <source>
        <dbReference type="ARBA" id="ARBA00022833"/>
    </source>
</evidence>
<dbReference type="GO" id="GO:0046872">
    <property type="term" value="F:metal ion binding"/>
    <property type="evidence" value="ECO:0007669"/>
    <property type="project" value="UniProtKB-KW"/>
</dbReference>
<comment type="similarity">
    <text evidence="3">Belongs to the PTPS family. QueD subfamily.</text>
</comment>
<sequence>MKAHLNRRYHFSASHRLHTEAYDAAKNHTVFGKCNNPHGHGHNYTVQVTLSGQVDPSTGMVCNLADLDAFAQTNLLARFDHMNLNTMDCFASTVSTTENLSIEIYRIFQNFPAAHLERVHVEETSNNSFDYAGDATPTPGTI</sequence>
<dbReference type="SUPFAM" id="SSF55620">
    <property type="entry name" value="Tetrahydrobiopterin biosynthesis enzymes-like"/>
    <property type="match status" value="1"/>
</dbReference>
<evidence type="ECO:0000313" key="11">
    <source>
        <dbReference type="EMBL" id="XCB31934.1"/>
    </source>
</evidence>
<dbReference type="KEGG" id="tpsc:RBB77_15965"/>
<dbReference type="RefSeq" id="WP_353062779.1">
    <property type="nucleotide sequence ID" value="NZ_CP132942.1"/>
</dbReference>
<keyword evidence="6" id="KW-0479">Metal-binding</keyword>
<dbReference type="PANTHER" id="PTHR12589:SF7">
    <property type="entry name" value="6-PYRUVOYL TETRAHYDROBIOPTERIN SYNTHASE"/>
    <property type="match status" value="1"/>
</dbReference>
<keyword evidence="7" id="KW-0862">Zinc</keyword>
<evidence type="ECO:0000256" key="10">
    <source>
        <dbReference type="ARBA" id="ARBA00048807"/>
    </source>
</evidence>
<dbReference type="GO" id="GO:0070497">
    <property type="term" value="F:6-carboxytetrahydropterin synthase activity"/>
    <property type="evidence" value="ECO:0007669"/>
    <property type="project" value="UniProtKB-EC"/>
</dbReference>
<gene>
    <name evidence="11" type="ORF">RBB77_15965</name>
</gene>
<comment type="pathway">
    <text evidence="2">Purine metabolism; 7-cyano-7-deazaguanine biosynthesis.</text>
</comment>
<evidence type="ECO:0000256" key="9">
    <source>
        <dbReference type="ARBA" id="ARBA00031449"/>
    </source>
</evidence>
<evidence type="ECO:0000256" key="2">
    <source>
        <dbReference type="ARBA" id="ARBA00005061"/>
    </source>
</evidence>
<dbReference type="Gene3D" id="3.30.479.10">
    <property type="entry name" value="6-pyruvoyl tetrahydropterin synthase/QueD"/>
    <property type="match status" value="1"/>
</dbReference>
<comment type="cofactor">
    <cofactor evidence="1">
        <name>Zn(2+)</name>
        <dbReference type="ChEBI" id="CHEBI:29105"/>
    </cofactor>
</comment>
<evidence type="ECO:0000256" key="8">
    <source>
        <dbReference type="ARBA" id="ARBA00023239"/>
    </source>
</evidence>
<dbReference type="GO" id="GO:0003874">
    <property type="term" value="F:6-pyruvoyltetrahydropterin synthase activity"/>
    <property type="evidence" value="ECO:0007669"/>
    <property type="project" value="InterPro"/>
</dbReference>
<evidence type="ECO:0000256" key="3">
    <source>
        <dbReference type="ARBA" id="ARBA00008900"/>
    </source>
</evidence>
<keyword evidence="8" id="KW-0456">Lyase</keyword>